<feature type="region of interest" description="Disordered" evidence="3">
    <location>
        <begin position="471"/>
        <end position="503"/>
    </location>
</feature>
<evidence type="ECO:0000313" key="6">
    <source>
        <dbReference type="Proteomes" id="UP000335636"/>
    </source>
</evidence>
<evidence type="ECO:0008006" key="7">
    <source>
        <dbReference type="Google" id="ProtNLM"/>
    </source>
</evidence>
<protein>
    <recommendedName>
        <fullName evidence="7">LRRCT domain-containing protein</fullName>
    </recommendedName>
</protein>
<feature type="transmembrane region" description="Helical" evidence="4">
    <location>
        <begin position="374"/>
        <end position="395"/>
    </location>
</feature>
<evidence type="ECO:0000256" key="1">
    <source>
        <dbReference type="ARBA" id="ARBA00022614"/>
    </source>
</evidence>
<keyword evidence="1" id="KW-0433">Leucine-rich repeat</keyword>
<dbReference type="InterPro" id="IPR050541">
    <property type="entry name" value="LRR_TM_domain-containing"/>
</dbReference>
<evidence type="ECO:0000256" key="4">
    <source>
        <dbReference type="SAM" id="Phobius"/>
    </source>
</evidence>
<comment type="caution">
    <text evidence="5">The sequence shown here is derived from an EMBL/GenBank/DDBJ whole genome shotgun (WGS) entry which is preliminary data.</text>
</comment>
<dbReference type="Gene3D" id="3.80.10.10">
    <property type="entry name" value="Ribonuclease Inhibitor"/>
    <property type="match status" value="1"/>
</dbReference>
<dbReference type="PANTHER" id="PTHR24369">
    <property type="entry name" value="ANTIGEN BSP, PUTATIVE-RELATED"/>
    <property type="match status" value="1"/>
</dbReference>
<feature type="compositionally biased region" description="Low complexity" evidence="3">
    <location>
        <begin position="921"/>
        <end position="932"/>
    </location>
</feature>
<evidence type="ECO:0000256" key="2">
    <source>
        <dbReference type="ARBA" id="ARBA00022737"/>
    </source>
</evidence>
<dbReference type="SUPFAM" id="SSF52058">
    <property type="entry name" value="L domain-like"/>
    <property type="match status" value="1"/>
</dbReference>
<keyword evidence="4" id="KW-1133">Transmembrane helix</keyword>
<feature type="compositionally biased region" description="Polar residues" evidence="3">
    <location>
        <begin position="483"/>
        <end position="503"/>
    </location>
</feature>
<keyword evidence="6" id="KW-1185">Reference proteome</keyword>
<evidence type="ECO:0000313" key="5">
    <source>
        <dbReference type="EMBL" id="VTJ74015.1"/>
    </source>
</evidence>
<accession>A0A5E4BWZ7</accession>
<organism evidence="5 6">
    <name type="scientific">Marmota monax</name>
    <name type="common">Woodchuck</name>
    <dbReference type="NCBI Taxonomy" id="9995"/>
    <lineage>
        <taxon>Eukaryota</taxon>
        <taxon>Metazoa</taxon>
        <taxon>Chordata</taxon>
        <taxon>Craniata</taxon>
        <taxon>Vertebrata</taxon>
        <taxon>Euteleostomi</taxon>
        <taxon>Mammalia</taxon>
        <taxon>Eutheria</taxon>
        <taxon>Euarchontoglires</taxon>
        <taxon>Glires</taxon>
        <taxon>Rodentia</taxon>
        <taxon>Sciuromorpha</taxon>
        <taxon>Sciuridae</taxon>
        <taxon>Xerinae</taxon>
        <taxon>Marmotini</taxon>
        <taxon>Marmota</taxon>
    </lineage>
</organism>
<feature type="compositionally biased region" description="Acidic residues" evidence="3">
    <location>
        <begin position="705"/>
        <end position="715"/>
    </location>
</feature>
<dbReference type="AlphaFoldDB" id="A0A5E4BWZ7"/>
<proteinExistence type="predicted"/>
<dbReference type="PROSITE" id="PS51450">
    <property type="entry name" value="LRR"/>
    <property type="match status" value="1"/>
</dbReference>
<feature type="region of interest" description="Disordered" evidence="3">
    <location>
        <begin position="733"/>
        <end position="754"/>
    </location>
</feature>
<reference evidence="5" key="1">
    <citation type="submission" date="2019-04" db="EMBL/GenBank/DDBJ databases">
        <authorList>
            <person name="Alioto T."/>
            <person name="Alioto T."/>
        </authorList>
    </citation>
    <scope>NUCLEOTIDE SEQUENCE [LARGE SCALE GENOMIC DNA]</scope>
</reference>
<feature type="region of interest" description="Disordered" evidence="3">
    <location>
        <begin position="918"/>
        <end position="955"/>
    </location>
</feature>
<dbReference type="InterPro" id="IPR003591">
    <property type="entry name" value="Leu-rich_rpt_typical-subtyp"/>
</dbReference>
<keyword evidence="4" id="KW-0472">Membrane</keyword>
<dbReference type="PANTHER" id="PTHR24369:SF213">
    <property type="entry name" value="INSULIN LIKE GROWTH FACTOR BINDING PROTEIN ACID LABILE SUBUNIT"/>
    <property type="match status" value="1"/>
</dbReference>
<keyword evidence="4" id="KW-0812">Transmembrane</keyword>
<dbReference type="Pfam" id="PF13855">
    <property type="entry name" value="LRR_8"/>
    <property type="match status" value="1"/>
</dbReference>
<evidence type="ECO:0000256" key="3">
    <source>
        <dbReference type="SAM" id="MobiDB-lite"/>
    </source>
</evidence>
<dbReference type="SMART" id="SM00369">
    <property type="entry name" value="LRR_TYP"/>
    <property type="match status" value="5"/>
</dbReference>
<dbReference type="InterPro" id="IPR032675">
    <property type="entry name" value="LRR_dom_sf"/>
</dbReference>
<dbReference type="Proteomes" id="UP000335636">
    <property type="component" value="Unassembled WGS sequence"/>
</dbReference>
<gene>
    <name evidence="5" type="ORF">MONAX_5E043743</name>
</gene>
<feature type="region of interest" description="Disordered" evidence="3">
    <location>
        <begin position="688"/>
        <end position="718"/>
    </location>
</feature>
<name>A0A5E4BWZ7_MARMO</name>
<dbReference type="Pfam" id="PF00560">
    <property type="entry name" value="LRR_1"/>
    <property type="match status" value="1"/>
</dbReference>
<sequence length="955" mass="107253">MKNFYFRVITIVIGVFFTGTRENPSRKSSILFNSEYQSNKYLLTNCSTGKHELPMDSSQTAATVNVSFSFFRVLLQSHTIKEEWKIKHLDLPDSLIWKMTLSPLTHLHALEILNLSNSAIHSISLDLSSPHSSPKKHQRSSFQNELLFLKVLILQRNKLTDTPKGLWKLKSLQSLDLSFNGILQIGLSDFHNCLQLENLYLKSNKIFKIHPEAFKDLKKLQVVDLSNNALTTVLPMMIIALEFPHLEVDLTDNQWQCDDRVTFFQSFISESWRRKWNILCNKSVGNEKAHLEIPKSRISREIHLPPIDLNHMKSLIRNKAARPQGGASVRFSTLRKEAHTGSDLREMQGQLPRVGRNGGDVQAAGRKEDASQDLVLAICLSVFITFFVAFCLGAFTRPYVDRLWQQRCWHKSPGSDNAYSNEGFYDEIEAAGSTQHPRTDLHQALHVPKLCENQHFFLVTEPSPRATVIPDRTLGSSRKEPGSLQSTEQCRANTGAASRNDNMFPNSSATHFTLCRHPNAHNDELISAAHDHIYRNDILGELNYETVAQEYSPSEHSMGGSAIAGTLRTFSGSTHNHLNELDPSLPREVTASESKMLTHANAQRTGESKEIRVPEQSPLETSGLQIEFSKEMQVSNFISLLSAQQPGSQGAKAEEEHSEIYSASTCIDPRDADLSALMPRWASDLSVTPANEKPVPKSTPFDTQYDLETDYDSDEGSLFTLSSEGSEVIRDMTEEEQHGEESSGATKPLQVESPGMHKDSVMLVESLQDNITFQNILGKYETREDNFENSPISGSDSGLHKTSLESASNINISEDPLTWPRSLGNSPSRAEIPDMSAYDYDIALQETPEWHYSLRDLEFSNMDILPQTPPHSAEDLSDTVERACHEKDLDTCRYEPFVQGIDTAQKDFALKISTVENLKLSQQDSQGGDQDSNQMDTDANKGLYVHLRTQNPENS</sequence>
<dbReference type="InterPro" id="IPR001611">
    <property type="entry name" value="Leu-rich_rpt"/>
</dbReference>
<keyword evidence="2" id="KW-0677">Repeat</keyword>
<dbReference type="EMBL" id="CABDUW010000710">
    <property type="protein sequence ID" value="VTJ74015.1"/>
    <property type="molecule type" value="Genomic_DNA"/>
</dbReference>
<dbReference type="GO" id="GO:0005886">
    <property type="term" value="C:plasma membrane"/>
    <property type="evidence" value="ECO:0007669"/>
    <property type="project" value="TreeGrafter"/>
</dbReference>